<dbReference type="InterPro" id="IPR050259">
    <property type="entry name" value="SDR"/>
</dbReference>
<proteinExistence type="inferred from homology"/>
<accession>A0A6J6C1V1</accession>
<dbReference type="AlphaFoldDB" id="A0A6J6C1V1"/>
<evidence type="ECO:0000256" key="2">
    <source>
        <dbReference type="ARBA" id="ARBA00023002"/>
    </source>
</evidence>
<protein>
    <submittedName>
        <fullName evidence="4">Unannotated protein</fullName>
    </submittedName>
</protein>
<dbReference type="CDD" id="cd05233">
    <property type="entry name" value="SDR_c"/>
    <property type="match status" value="1"/>
</dbReference>
<evidence type="ECO:0000256" key="1">
    <source>
        <dbReference type="ARBA" id="ARBA00006484"/>
    </source>
</evidence>
<dbReference type="FunFam" id="3.40.50.720:FF:000173">
    <property type="entry name" value="3-oxoacyl-[acyl-carrier protein] reductase"/>
    <property type="match status" value="1"/>
</dbReference>
<reference evidence="4" key="1">
    <citation type="submission" date="2020-05" db="EMBL/GenBank/DDBJ databases">
        <authorList>
            <person name="Chiriac C."/>
            <person name="Salcher M."/>
            <person name="Ghai R."/>
            <person name="Kavagutti S V."/>
        </authorList>
    </citation>
    <scope>NUCLEOTIDE SEQUENCE</scope>
</reference>
<dbReference type="InterPro" id="IPR057326">
    <property type="entry name" value="KR_dom"/>
</dbReference>
<dbReference type="InterPro" id="IPR002347">
    <property type="entry name" value="SDR_fam"/>
</dbReference>
<dbReference type="InterPro" id="IPR036291">
    <property type="entry name" value="NAD(P)-bd_dom_sf"/>
</dbReference>
<comment type="similarity">
    <text evidence="1">Belongs to the short-chain dehydrogenases/reductases (SDR) family.</text>
</comment>
<name>A0A6J6C1V1_9ZZZZ</name>
<keyword evidence="2" id="KW-0560">Oxidoreductase</keyword>
<dbReference type="PRINTS" id="PR00080">
    <property type="entry name" value="SDRFAMILY"/>
</dbReference>
<organism evidence="4">
    <name type="scientific">freshwater metagenome</name>
    <dbReference type="NCBI Taxonomy" id="449393"/>
    <lineage>
        <taxon>unclassified sequences</taxon>
        <taxon>metagenomes</taxon>
        <taxon>ecological metagenomes</taxon>
    </lineage>
</organism>
<evidence type="ECO:0000313" key="4">
    <source>
        <dbReference type="EMBL" id="CAB4545114.1"/>
    </source>
</evidence>
<dbReference type="PRINTS" id="PR00081">
    <property type="entry name" value="GDHRDH"/>
</dbReference>
<dbReference type="EMBL" id="CAEZSJ010000141">
    <property type="protein sequence ID" value="CAB4545114.1"/>
    <property type="molecule type" value="Genomic_DNA"/>
</dbReference>
<evidence type="ECO:0000259" key="3">
    <source>
        <dbReference type="SMART" id="SM00822"/>
    </source>
</evidence>
<dbReference type="Pfam" id="PF13561">
    <property type="entry name" value="adh_short_C2"/>
    <property type="match status" value="1"/>
</dbReference>
<gene>
    <name evidence="4" type="ORF">UFOPK1425_00784</name>
</gene>
<feature type="domain" description="Ketoreductase" evidence="3">
    <location>
        <begin position="12"/>
        <end position="193"/>
    </location>
</feature>
<dbReference type="InterPro" id="IPR020904">
    <property type="entry name" value="Sc_DH/Rdtase_CS"/>
</dbReference>
<dbReference type="SMART" id="SM00822">
    <property type="entry name" value="PKS_KR"/>
    <property type="match status" value="1"/>
</dbReference>
<dbReference type="GO" id="GO:0016491">
    <property type="term" value="F:oxidoreductase activity"/>
    <property type="evidence" value="ECO:0007669"/>
    <property type="project" value="UniProtKB-KW"/>
</dbReference>
<dbReference type="SUPFAM" id="SSF51735">
    <property type="entry name" value="NAD(P)-binding Rossmann-fold domains"/>
    <property type="match status" value="1"/>
</dbReference>
<dbReference type="PANTHER" id="PTHR42879:SF2">
    <property type="entry name" value="3-OXOACYL-[ACYL-CARRIER-PROTEIN] REDUCTASE FABG"/>
    <property type="match status" value="1"/>
</dbReference>
<dbReference type="GO" id="GO:0032787">
    <property type="term" value="P:monocarboxylic acid metabolic process"/>
    <property type="evidence" value="ECO:0007669"/>
    <property type="project" value="UniProtKB-ARBA"/>
</dbReference>
<dbReference type="Gene3D" id="3.40.50.720">
    <property type="entry name" value="NAD(P)-binding Rossmann-like Domain"/>
    <property type="match status" value="1"/>
</dbReference>
<dbReference type="PANTHER" id="PTHR42879">
    <property type="entry name" value="3-OXOACYL-(ACYL-CARRIER-PROTEIN) REDUCTASE"/>
    <property type="match status" value="1"/>
</dbReference>
<sequence>MAAWNLTNFAGQVVLVTGAASGIGKAAAQLIAEREGTVVCLDVNEEGLKTTVAEITAAGGKASYKVLDVSAQSEVKKVVAEILAEHGQIHALANSAGISGPTGKPVEEVDWTAFQKTIEINLYGTVWLTQEVMPSMKANKYGRIVHLSSIAGKEGNPGMSAYNSSKAAVIGFVKGVAKECATFGITINTVAPAVIRTPINETVAPEVQAYMVSKIPVGRLGESDEVAELIAFVASKACSFTTGFTFDVSGGRATY</sequence>
<dbReference type="PROSITE" id="PS00061">
    <property type="entry name" value="ADH_SHORT"/>
    <property type="match status" value="1"/>
</dbReference>